<gene>
    <name evidence="3" type="ORF">OdinLCB4_003465</name>
</gene>
<name>A0AAF0IC30_ODILC</name>
<feature type="transmembrane region" description="Helical" evidence="1">
    <location>
        <begin position="28"/>
        <end position="50"/>
    </location>
</feature>
<dbReference type="Pfam" id="PF09843">
    <property type="entry name" value="DUF2070"/>
    <property type="match status" value="1"/>
</dbReference>
<dbReference type="AlphaFoldDB" id="A0AAF0IC30"/>
<dbReference type="Proteomes" id="UP000186851">
    <property type="component" value="Chromosome"/>
</dbReference>
<feature type="transmembrane region" description="Helical" evidence="1">
    <location>
        <begin position="187"/>
        <end position="206"/>
    </location>
</feature>
<feature type="transmembrane region" description="Helical" evidence="1">
    <location>
        <begin position="124"/>
        <end position="145"/>
    </location>
</feature>
<organism evidence="3 4">
    <name type="scientific">Odinarchaeota yellowstonii (strain LCB_4)</name>
    <dbReference type="NCBI Taxonomy" id="1841599"/>
    <lineage>
        <taxon>Archaea</taxon>
        <taxon>Promethearchaeati</taxon>
        <taxon>Candidatus Odinarchaeota</taxon>
        <taxon>Candidatus Odinarchaeia</taxon>
        <taxon>Candidatus Odinarchaeales</taxon>
        <taxon>Candidatus Odinarchaeaceae</taxon>
        <taxon>Candidatus Odinarchaeum</taxon>
    </lineage>
</organism>
<proteinExistence type="predicted"/>
<evidence type="ECO:0000256" key="1">
    <source>
        <dbReference type="SAM" id="Phobius"/>
    </source>
</evidence>
<feature type="domain" description="DUF2070" evidence="2">
    <location>
        <begin position="14"/>
        <end position="606"/>
    </location>
</feature>
<dbReference type="InterPro" id="IPR019204">
    <property type="entry name" value="DUF2070_membrane"/>
</dbReference>
<feature type="transmembrane region" description="Helical" evidence="1">
    <location>
        <begin position="152"/>
        <end position="175"/>
    </location>
</feature>
<feature type="transmembrane region" description="Helical" evidence="1">
    <location>
        <begin position="599"/>
        <end position="616"/>
    </location>
</feature>
<sequence length="617" mass="68500">MSDEVKTEVEKAPSFYSILFQFPSFKKLILIGFTSSVILCVIAELIAPSFNPLMDLYYGVLDGIIIFFIPALISALISFFILKKDTHMLNLRRLIAISTIETFIWGGLYITGAIIYLFTVNSALLVYSFCFGGALVLTLRLLVFLSISFSKWWINLLLSLLRTILSMGIALILLITPLSSFLLNSSIWIPGIITASFIMGASVYMYKYIVDSKLKKRVGVKSTAFLKAFMASWLEDDNRHLETLFDSLGETRDIEIGLLVFKDVEGKKTSFIIPQIHPGPFRSVGSSNLPWQLSAKLEGLLVDAALVFHGPSTHASNLVKSETVNMLVDVLKERIGVCPNQFNLVSKFIRKQNRQFEVGCQFFGDLALVTAFDKTDTEDITPIVVDKLRDRLKVLGVNSIILIDAHNNKTPGSKRQPISESDEVNRLLDVLEIVVKEAFAQPKSGFKIGSNRLVFDRDLKANGIGDSGIATTILESENQRMVYVLIDGNNMVAGLRDKIREVVLKEGYDECEVMTTDTHSVDGITLRTSNLVGLHYPEKELLKNILESVRMAEKNLKNAGGCYSIFKINDVRVAGPSVEDILKGTGDAINAARTTLPPILLSAFLLIAVVYLLISIF</sequence>
<dbReference type="KEGG" id="oyw:OdinLCB4_003465"/>
<evidence type="ECO:0000313" key="4">
    <source>
        <dbReference type="Proteomes" id="UP000186851"/>
    </source>
</evidence>
<keyword evidence="1" id="KW-0472">Membrane</keyword>
<accession>A0AAF0IC30</accession>
<reference evidence="3" key="2">
    <citation type="journal article" date="2022" name="Nat. Microbiol.">
        <title>A closed Candidatus Odinarchaeum chromosome exposes Asgard archaeal viruses.</title>
        <authorList>
            <person name="Tamarit D."/>
            <person name="Caceres E.F."/>
            <person name="Krupovic M."/>
            <person name="Nijland R."/>
            <person name="Eme L."/>
            <person name="Robinson N.P."/>
            <person name="Ettema T.J.G."/>
        </authorList>
    </citation>
    <scope>NUCLEOTIDE SEQUENCE</scope>
    <source>
        <strain evidence="3">LCB_4</strain>
    </source>
</reference>
<keyword evidence="1" id="KW-1133">Transmembrane helix</keyword>
<evidence type="ECO:0000259" key="2">
    <source>
        <dbReference type="Pfam" id="PF09843"/>
    </source>
</evidence>
<feature type="transmembrane region" description="Helical" evidence="1">
    <location>
        <begin position="56"/>
        <end position="82"/>
    </location>
</feature>
<dbReference type="EMBL" id="CP091871">
    <property type="protein sequence ID" value="WEU40976.1"/>
    <property type="molecule type" value="Genomic_DNA"/>
</dbReference>
<protein>
    <submittedName>
        <fullName evidence="3">DUF2070 family protein</fullName>
    </submittedName>
</protein>
<reference evidence="3" key="1">
    <citation type="journal article" date="2017" name="Nature">
        <title>Asgard archaea illuminate the origin of eukaryotic cellular complexity.</title>
        <authorList>
            <person name="Zaremba-Niedzwiedzka K."/>
            <person name="Caceres E.F."/>
            <person name="Saw J.H."/>
            <person name="Backstrom D."/>
            <person name="Juzokaite L."/>
            <person name="Vancaester E."/>
            <person name="Seitz K.W."/>
            <person name="Anantharaman K."/>
            <person name="Starnawski P."/>
            <person name="Kjeldsen K.U."/>
            <person name="Scott M.B."/>
            <person name="Nunoura T."/>
            <person name="Banfield J.F."/>
            <person name="Schramm A."/>
            <person name="Baker B.J."/>
            <person name="Spang A."/>
            <person name="Ettema T.J.G."/>
        </authorList>
    </citation>
    <scope>NUCLEOTIDE SEQUENCE</scope>
    <source>
        <strain evidence="3">LCB_4</strain>
    </source>
</reference>
<evidence type="ECO:0000313" key="3">
    <source>
        <dbReference type="EMBL" id="WEU40976.1"/>
    </source>
</evidence>
<keyword evidence="1" id="KW-0812">Transmembrane</keyword>
<feature type="transmembrane region" description="Helical" evidence="1">
    <location>
        <begin position="94"/>
        <end position="118"/>
    </location>
</feature>